<dbReference type="SMART" id="SM00421">
    <property type="entry name" value="HTH_LUXR"/>
    <property type="match status" value="1"/>
</dbReference>
<keyword evidence="2" id="KW-0805">Transcription regulation</keyword>
<evidence type="ECO:0000256" key="4">
    <source>
        <dbReference type="ARBA" id="ARBA00023163"/>
    </source>
</evidence>
<comment type="caution">
    <text evidence="8">The sequence shown here is derived from an EMBL/GenBank/DDBJ whole genome shotgun (WGS) entry which is preliminary data.</text>
</comment>
<evidence type="ECO:0000256" key="5">
    <source>
        <dbReference type="PROSITE-ProRule" id="PRU00169"/>
    </source>
</evidence>
<dbReference type="GO" id="GO:0006355">
    <property type="term" value="P:regulation of DNA-templated transcription"/>
    <property type="evidence" value="ECO:0007669"/>
    <property type="project" value="InterPro"/>
</dbReference>
<organism evidence="8 9">
    <name type="scientific">Kitasatospora viridis</name>
    <dbReference type="NCBI Taxonomy" id="281105"/>
    <lineage>
        <taxon>Bacteria</taxon>
        <taxon>Bacillati</taxon>
        <taxon>Actinomycetota</taxon>
        <taxon>Actinomycetes</taxon>
        <taxon>Kitasatosporales</taxon>
        <taxon>Streptomycetaceae</taxon>
        <taxon>Kitasatospora</taxon>
    </lineage>
</organism>
<dbReference type="PANTHER" id="PTHR43214:SF24">
    <property type="entry name" value="TRANSCRIPTIONAL REGULATORY PROTEIN NARL-RELATED"/>
    <property type="match status" value="1"/>
</dbReference>
<dbReference type="GO" id="GO:0000160">
    <property type="term" value="P:phosphorelay signal transduction system"/>
    <property type="evidence" value="ECO:0007669"/>
    <property type="project" value="InterPro"/>
</dbReference>
<dbReference type="InterPro" id="IPR011006">
    <property type="entry name" value="CheY-like_superfamily"/>
</dbReference>
<dbReference type="OrthoDB" id="9808843at2"/>
<dbReference type="Gene3D" id="3.40.50.2300">
    <property type="match status" value="1"/>
</dbReference>
<dbReference type="PROSITE" id="PS50043">
    <property type="entry name" value="HTH_LUXR_2"/>
    <property type="match status" value="1"/>
</dbReference>
<dbReference type="InterPro" id="IPR039420">
    <property type="entry name" value="WalR-like"/>
</dbReference>
<feature type="domain" description="Response regulatory" evidence="7">
    <location>
        <begin position="28"/>
        <end position="146"/>
    </location>
</feature>
<dbReference type="AlphaFoldDB" id="A0A561TT95"/>
<keyword evidence="4" id="KW-0804">Transcription</keyword>
<dbReference type="PROSITE" id="PS50110">
    <property type="entry name" value="RESPONSE_REGULATORY"/>
    <property type="match status" value="1"/>
</dbReference>
<dbReference type="PANTHER" id="PTHR43214">
    <property type="entry name" value="TWO-COMPONENT RESPONSE REGULATOR"/>
    <property type="match status" value="1"/>
</dbReference>
<feature type="domain" description="HTH luxR-type" evidence="6">
    <location>
        <begin position="172"/>
        <end position="237"/>
    </location>
</feature>
<name>A0A561TT95_9ACTN</name>
<accession>A0A561TT95</accession>
<proteinExistence type="predicted"/>
<dbReference type="InterPro" id="IPR016032">
    <property type="entry name" value="Sig_transdc_resp-reg_C-effctor"/>
</dbReference>
<dbReference type="InterPro" id="IPR001789">
    <property type="entry name" value="Sig_transdc_resp-reg_receiver"/>
</dbReference>
<reference evidence="8 9" key="1">
    <citation type="submission" date="2019-06" db="EMBL/GenBank/DDBJ databases">
        <title>Sequencing the genomes of 1000 actinobacteria strains.</title>
        <authorList>
            <person name="Klenk H.-P."/>
        </authorList>
    </citation>
    <scope>NUCLEOTIDE SEQUENCE [LARGE SCALE GENOMIC DNA]</scope>
    <source>
        <strain evidence="8 9">DSM 44826</strain>
    </source>
</reference>
<dbReference type="CDD" id="cd06170">
    <property type="entry name" value="LuxR_C_like"/>
    <property type="match status" value="1"/>
</dbReference>
<evidence type="ECO:0000256" key="3">
    <source>
        <dbReference type="ARBA" id="ARBA00023125"/>
    </source>
</evidence>
<dbReference type="PRINTS" id="PR00038">
    <property type="entry name" value="HTHLUXR"/>
</dbReference>
<dbReference type="Pfam" id="PF00196">
    <property type="entry name" value="GerE"/>
    <property type="match status" value="1"/>
</dbReference>
<evidence type="ECO:0000313" key="8">
    <source>
        <dbReference type="EMBL" id="TWF90342.1"/>
    </source>
</evidence>
<dbReference type="EMBL" id="VIWT01000003">
    <property type="protein sequence ID" value="TWF90342.1"/>
    <property type="molecule type" value="Genomic_DNA"/>
</dbReference>
<evidence type="ECO:0000313" key="9">
    <source>
        <dbReference type="Proteomes" id="UP000317940"/>
    </source>
</evidence>
<dbReference type="Pfam" id="PF00072">
    <property type="entry name" value="Response_reg"/>
    <property type="match status" value="1"/>
</dbReference>
<dbReference type="SUPFAM" id="SSF46894">
    <property type="entry name" value="C-terminal effector domain of the bipartite response regulators"/>
    <property type="match status" value="1"/>
</dbReference>
<dbReference type="Proteomes" id="UP000317940">
    <property type="component" value="Unassembled WGS sequence"/>
</dbReference>
<dbReference type="GO" id="GO:0003677">
    <property type="term" value="F:DNA binding"/>
    <property type="evidence" value="ECO:0007669"/>
    <property type="project" value="UniProtKB-KW"/>
</dbReference>
<feature type="modified residue" description="4-aspartylphosphate" evidence="5">
    <location>
        <position position="79"/>
    </location>
</feature>
<dbReference type="InterPro" id="IPR058245">
    <property type="entry name" value="NreC/VraR/RcsB-like_REC"/>
</dbReference>
<dbReference type="SUPFAM" id="SSF52172">
    <property type="entry name" value="CheY-like"/>
    <property type="match status" value="1"/>
</dbReference>
<dbReference type="CDD" id="cd17535">
    <property type="entry name" value="REC_NarL-like"/>
    <property type="match status" value="1"/>
</dbReference>
<evidence type="ECO:0000256" key="2">
    <source>
        <dbReference type="ARBA" id="ARBA00023015"/>
    </source>
</evidence>
<keyword evidence="9" id="KW-1185">Reference proteome</keyword>
<gene>
    <name evidence="8" type="ORF">FHX73_13386</name>
</gene>
<dbReference type="InterPro" id="IPR000792">
    <property type="entry name" value="Tscrpt_reg_LuxR_C"/>
</dbReference>
<evidence type="ECO:0000256" key="1">
    <source>
        <dbReference type="ARBA" id="ARBA00022553"/>
    </source>
</evidence>
<dbReference type="RefSeq" id="WP_145909551.1">
    <property type="nucleotide sequence ID" value="NZ_BAAAMZ010000001.1"/>
</dbReference>
<protein>
    <submittedName>
        <fullName evidence="8">LuxR family two component transcriptional regulator</fullName>
    </submittedName>
</protein>
<sequence length="242" mass="26018">MTTQIPHLPQTTHDVPTAAIETASEPIRVLLADDQAMVRGGLRMILESHDDITVVAEAADGTTAVELARRLRPDVCLVDVRMPGMDGIEVTRALAGPGVADPLKVVIVTTFDLDEYVHGALHAGAVGFVLKDAGPALLAEAVRAARVGDALISPSITLRLLRQLAPTRHRAPSPPVQPLTDRELEVVRAIARGRTNQELAASLFISLSTVKSHLATIQAKLQVRNRVEIAAWAWESGQMERP</sequence>
<evidence type="ECO:0000259" key="6">
    <source>
        <dbReference type="PROSITE" id="PS50043"/>
    </source>
</evidence>
<dbReference type="SMART" id="SM00448">
    <property type="entry name" value="REC"/>
    <property type="match status" value="1"/>
</dbReference>
<evidence type="ECO:0000259" key="7">
    <source>
        <dbReference type="PROSITE" id="PS50110"/>
    </source>
</evidence>
<keyword evidence="1 5" id="KW-0597">Phosphoprotein</keyword>
<keyword evidence="3" id="KW-0238">DNA-binding</keyword>